<evidence type="ECO:0000313" key="1">
    <source>
        <dbReference type="EMBL" id="TQL78931.1"/>
    </source>
</evidence>
<dbReference type="AlphaFoldDB" id="A0A543B281"/>
<gene>
    <name evidence="1" type="ORF">FB566_4528</name>
</gene>
<dbReference type="RefSeq" id="WP_142043860.1">
    <property type="nucleotide sequence ID" value="NZ_JBHTGS010000002.1"/>
</dbReference>
<proteinExistence type="predicted"/>
<dbReference type="Proteomes" id="UP000317043">
    <property type="component" value="Unassembled WGS sequence"/>
</dbReference>
<accession>A0A543B281</accession>
<name>A0A543B281_9ACTN</name>
<dbReference type="SUPFAM" id="SSF56112">
    <property type="entry name" value="Protein kinase-like (PK-like)"/>
    <property type="match status" value="1"/>
</dbReference>
<dbReference type="InterPro" id="IPR006748">
    <property type="entry name" value="NH2Glyco/OHUrea_AB-resist_kin"/>
</dbReference>
<dbReference type="InterPro" id="IPR011009">
    <property type="entry name" value="Kinase-like_dom_sf"/>
</dbReference>
<dbReference type="GO" id="GO:0016301">
    <property type="term" value="F:kinase activity"/>
    <property type="evidence" value="ECO:0007669"/>
    <property type="project" value="UniProtKB-KW"/>
</dbReference>
<dbReference type="GO" id="GO:0016773">
    <property type="term" value="F:phosphotransferase activity, alcohol group as acceptor"/>
    <property type="evidence" value="ECO:0007669"/>
    <property type="project" value="InterPro"/>
</dbReference>
<organism evidence="1 2">
    <name type="scientific">Stackebrandtia endophytica</name>
    <dbReference type="NCBI Taxonomy" id="1496996"/>
    <lineage>
        <taxon>Bacteria</taxon>
        <taxon>Bacillati</taxon>
        <taxon>Actinomycetota</taxon>
        <taxon>Actinomycetes</taxon>
        <taxon>Glycomycetales</taxon>
        <taxon>Glycomycetaceae</taxon>
        <taxon>Stackebrandtia</taxon>
    </lineage>
</organism>
<comment type="caution">
    <text evidence="1">The sequence shown here is derived from an EMBL/GenBank/DDBJ whole genome shotgun (WGS) entry which is preliminary data.</text>
</comment>
<dbReference type="InParanoid" id="A0A543B281"/>
<evidence type="ECO:0000313" key="2">
    <source>
        <dbReference type="Proteomes" id="UP000317043"/>
    </source>
</evidence>
<sequence length="319" mass="35074">MALVPGSVDSTIRSVFGERGERWLTELPDVVARLCRQWDLEVTGEAMTGGTHSYVAPVRRGDGTAAALKITVPDEENIAEASALYCYDGDDAVRLYAFDVDSKALLLELAVPGTPLVPQHLADTHLEGQEDQSANVALGCALYRRLWRVPGELPDGYPEFPTVVDMVEPWQETLPKAVADHADEFDAGLAEEVVRKCGEVLIPDGPVGIVNRDTHLGNIIAGRRRPWLLIDPKPLLGERAFDAGFLTLIQIESRRDTAFARRAVERTAEWLGVSAERVRTWALLRAVEEVSWGDDDFAARCVVIANRLHQVGDLSNSVE</sequence>
<protein>
    <submittedName>
        <fullName evidence="1">Streptomycin 6-kinase</fullName>
    </submittedName>
</protein>
<dbReference type="EMBL" id="VFOW01000001">
    <property type="protein sequence ID" value="TQL78931.1"/>
    <property type="molecule type" value="Genomic_DNA"/>
</dbReference>
<reference evidence="1 2" key="1">
    <citation type="submission" date="2019-06" db="EMBL/GenBank/DDBJ databases">
        <title>Sequencing the genomes of 1000 actinobacteria strains.</title>
        <authorList>
            <person name="Klenk H.-P."/>
        </authorList>
    </citation>
    <scope>NUCLEOTIDE SEQUENCE [LARGE SCALE GENOMIC DNA]</scope>
    <source>
        <strain evidence="1 2">DSM 45928</strain>
    </source>
</reference>
<keyword evidence="1" id="KW-0808">Transferase</keyword>
<dbReference type="GO" id="GO:0019748">
    <property type="term" value="P:secondary metabolic process"/>
    <property type="evidence" value="ECO:0007669"/>
    <property type="project" value="InterPro"/>
</dbReference>
<dbReference type="Pfam" id="PF04655">
    <property type="entry name" value="APH_6_hur"/>
    <property type="match status" value="1"/>
</dbReference>
<dbReference type="OrthoDB" id="3638028at2"/>
<keyword evidence="1" id="KW-0418">Kinase</keyword>
<keyword evidence="2" id="KW-1185">Reference proteome</keyword>